<evidence type="ECO:0000313" key="2">
    <source>
        <dbReference type="Proteomes" id="UP001501585"/>
    </source>
</evidence>
<evidence type="ECO:0000313" key="1">
    <source>
        <dbReference type="EMBL" id="GAA2006768.1"/>
    </source>
</evidence>
<sequence length="273" mass="29491">MCTAIVGFDPEAAVPLLLVAVRDEMVERGWEGPDRHWPRYPELLGGRDPREGGTWLAVRTSGGRGSGPRVGALLNGWPRGDRTPTLEPTVPADVDRLSRGRLPLLMAQYGRLGLGTEELHRYEPFHLLGADAESAVLYSWDGRDLAVQSLPPGVSVLVNSGLDPDEPRAKRYTPLFEETRPRPGADVLHTATEPGEVWGAWPRLVDEAARGPARTGGLGRAPDDPSSLIARADLGEHGVWASGSVSLVACSEREARYAFTGAPGDPTAWRMLL</sequence>
<proteinExistence type="predicted"/>
<dbReference type="InterPro" id="IPR008551">
    <property type="entry name" value="TANGO2"/>
</dbReference>
<dbReference type="PANTHER" id="PTHR17985">
    <property type="entry name" value="SER/THR-RICH PROTEIN T10 IN DGCR REGION"/>
    <property type="match status" value="1"/>
</dbReference>
<protein>
    <recommendedName>
        <fullName evidence="3">NRDE family protein</fullName>
    </recommendedName>
</protein>
<dbReference type="Proteomes" id="UP001501585">
    <property type="component" value="Unassembled WGS sequence"/>
</dbReference>
<keyword evidence="2" id="KW-1185">Reference proteome</keyword>
<name>A0ABP5EVG1_9ACTN</name>
<comment type="caution">
    <text evidence="1">The sequence shown here is derived from an EMBL/GenBank/DDBJ whole genome shotgun (WGS) entry which is preliminary data.</text>
</comment>
<dbReference type="RefSeq" id="WP_344106074.1">
    <property type="nucleotide sequence ID" value="NZ_BAAAPC010000017.1"/>
</dbReference>
<organism evidence="1 2">
    <name type="scientific">Nocardiopsis rhodophaea</name>
    <dbReference type="NCBI Taxonomy" id="280238"/>
    <lineage>
        <taxon>Bacteria</taxon>
        <taxon>Bacillati</taxon>
        <taxon>Actinomycetota</taxon>
        <taxon>Actinomycetes</taxon>
        <taxon>Streptosporangiales</taxon>
        <taxon>Nocardiopsidaceae</taxon>
        <taxon>Nocardiopsis</taxon>
    </lineage>
</organism>
<accession>A0ABP5EVG1</accession>
<gene>
    <name evidence="1" type="ORF">GCM10009799_37830</name>
</gene>
<reference evidence="2" key="1">
    <citation type="journal article" date="2019" name="Int. J. Syst. Evol. Microbiol.">
        <title>The Global Catalogue of Microorganisms (GCM) 10K type strain sequencing project: providing services to taxonomists for standard genome sequencing and annotation.</title>
        <authorList>
            <consortium name="The Broad Institute Genomics Platform"/>
            <consortium name="The Broad Institute Genome Sequencing Center for Infectious Disease"/>
            <person name="Wu L."/>
            <person name="Ma J."/>
        </authorList>
    </citation>
    <scope>NUCLEOTIDE SEQUENCE [LARGE SCALE GENOMIC DNA]</scope>
    <source>
        <strain evidence="2">JCM 15313</strain>
    </source>
</reference>
<dbReference type="PANTHER" id="PTHR17985:SF8">
    <property type="entry name" value="TRANSPORT AND GOLGI ORGANIZATION PROTEIN 2 HOMOLOG"/>
    <property type="match status" value="1"/>
</dbReference>
<evidence type="ECO:0008006" key="3">
    <source>
        <dbReference type="Google" id="ProtNLM"/>
    </source>
</evidence>
<dbReference type="EMBL" id="BAAAPC010000017">
    <property type="protein sequence ID" value="GAA2006768.1"/>
    <property type="molecule type" value="Genomic_DNA"/>
</dbReference>
<dbReference type="Pfam" id="PF05742">
    <property type="entry name" value="TANGO2"/>
    <property type="match status" value="1"/>
</dbReference>